<accession>A0A8P4G9N9</accession>
<proteinExistence type="predicted"/>
<keyword evidence="10" id="KW-1185">Reference proteome</keyword>
<dbReference type="PANTHER" id="PTHR24394:SF44">
    <property type="entry name" value="ZINC FINGER PROTEIN 271-LIKE"/>
    <property type="match status" value="1"/>
</dbReference>
<evidence type="ECO:0000256" key="5">
    <source>
        <dbReference type="ARBA" id="ARBA00022833"/>
    </source>
</evidence>
<dbReference type="PROSITE" id="PS50157">
    <property type="entry name" value="ZINC_FINGER_C2H2_2"/>
    <property type="match status" value="3"/>
</dbReference>
<dbReference type="SMART" id="SM00355">
    <property type="entry name" value="ZnF_C2H2"/>
    <property type="match status" value="3"/>
</dbReference>
<dbReference type="InterPro" id="IPR036236">
    <property type="entry name" value="Znf_C2H2_sf"/>
</dbReference>
<organism evidence="9 10">
    <name type="scientific">Dicentrarchus labrax</name>
    <name type="common">European seabass</name>
    <name type="synonym">Morone labrax</name>
    <dbReference type="NCBI Taxonomy" id="13489"/>
    <lineage>
        <taxon>Eukaryota</taxon>
        <taxon>Metazoa</taxon>
        <taxon>Chordata</taxon>
        <taxon>Craniata</taxon>
        <taxon>Vertebrata</taxon>
        <taxon>Euteleostomi</taxon>
        <taxon>Actinopterygii</taxon>
        <taxon>Neopterygii</taxon>
        <taxon>Teleostei</taxon>
        <taxon>Neoteleostei</taxon>
        <taxon>Acanthomorphata</taxon>
        <taxon>Eupercaria</taxon>
        <taxon>Moronidae</taxon>
        <taxon>Dicentrarchus</taxon>
    </lineage>
</organism>
<evidence type="ECO:0000256" key="4">
    <source>
        <dbReference type="ARBA" id="ARBA00022771"/>
    </source>
</evidence>
<dbReference type="Proteomes" id="UP000694389">
    <property type="component" value="Unassembled WGS sequence"/>
</dbReference>
<reference evidence="9" key="2">
    <citation type="submission" date="2025-09" db="UniProtKB">
        <authorList>
            <consortium name="Ensembl"/>
        </authorList>
    </citation>
    <scope>IDENTIFICATION</scope>
</reference>
<evidence type="ECO:0000313" key="10">
    <source>
        <dbReference type="Proteomes" id="UP000694389"/>
    </source>
</evidence>
<protein>
    <recommendedName>
        <fullName evidence="8">C2H2-type domain-containing protein</fullName>
    </recommendedName>
</protein>
<keyword evidence="6" id="KW-0539">Nucleus</keyword>
<dbReference type="InterPro" id="IPR013087">
    <property type="entry name" value="Znf_C2H2_type"/>
</dbReference>
<dbReference type="Gene3D" id="3.30.160.60">
    <property type="entry name" value="Classic Zinc Finger"/>
    <property type="match status" value="3"/>
</dbReference>
<dbReference type="Ensembl" id="ENSDLAT00005083827.1">
    <property type="protein sequence ID" value="ENSDLAP00005073741.1"/>
    <property type="gene ID" value="ENSDLAG00005033939.1"/>
</dbReference>
<keyword evidence="2" id="KW-0479">Metal-binding</keyword>
<dbReference type="AlphaFoldDB" id="A0A8P4G9N9"/>
<evidence type="ECO:0000256" key="2">
    <source>
        <dbReference type="ARBA" id="ARBA00022723"/>
    </source>
</evidence>
<dbReference type="PROSITE" id="PS00028">
    <property type="entry name" value="ZINC_FINGER_C2H2_1"/>
    <property type="match status" value="3"/>
</dbReference>
<dbReference type="FunFam" id="3.30.160.60:FF:000100">
    <property type="entry name" value="Zinc finger 45-like"/>
    <property type="match status" value="1"/>
</dbReference>
<evidence type="ECO:0000256" key="7">
    <source>
        <dbReference type="PROSITE-ProRule" id="PRU00042"/>
    </source>
</evidence>
<evidence type="ECO:0000256" key="6">
    <source>
        <dbReference type="ARBA" id="ARBA00023242"/>
    </source>
</evidence>
<dbReference type="PANTHER" id="PTHR24394">
    <property type="entry name" value="ZINC FINGER PROTEIN"/>
    <property type="match status" value="1"/>
</dbReference>
<feature type="domain" description="C2H2-type" evidence="8">
    <location>
        <begin position="10"/>
        <end position="37"/>
    </location>
</feature>
<evidence type="ECO:0000256" key="1">
    <source>
        <dbReference type="ARBA" id="ARBA00004123"/>
    </source>
</evidence>
<name>A0A8P4G9N9_DICLA</name>
<keyword evidence="4 7" id="KW-0863">Zinc-finger</keyword>
<dbReference type="GO" id="GO:0008270">
    <property type="term" value="F:zinc ion binding"/>
    <property type="evidence" value="ECO:0007669"/>
    <property type="project" value="UniProtKB-KW"/>
</dbReference>
<dbReference type="GO" id="GO:0000981">
    <property type="term" value="F:DNA-binding transcription factor activity, RNA polymerase II-specific"/>
    <property type="evidence" value="ECO:0007669"/>
    <property type="project" value="TreeGrafter"/>
</dbReference>
<dbReference type="SUPFAM" id="SSF57667">
    <property type="entry name" value="beta-beta-alpha zinc fingers"/>
    <property type="match status" value="2"/>
</dbReference>
<evidence type="ECO:0000313" key="9">
    <source>
        <dbReference type="Ensembl" id="ENSDLAP00005073741.1"/>
    </source>
</evidence>
<feature type="domain" description="C2H2-type" evidence="8">
    <location>
        <begin position="48"/>
        <end position="75"/>
    </location>
</feature>
<comment type="subcellular location">
    <subcellularLocation>
        <location evidence="1">Nucleus</location>
    </subcellularLocation>
</comment>
<evidence type="ECO:0000256" key="3">
    <source>
        <dbReference type="ARBA" id="ARBA00022737"/>
    </source>
</evidence>
<keyword evidence="3" id="KW-0677">Repeat</keyword>
<evidence type="ECO:0000259" key="8">
    <source>
        <dbReference type="PROSITE" id="PS50157"/>
    </source>
</evidence>
<dbReference type="GO" id="GO:0005634">
    <property type="term" value="C:nucleus"/>
    <property type="evidence" value="ECO:0007669"/>
    <property type="project" value="UniProtKB-SubCell"/>
</dbReference>
<sequence length="129" mass="15157">MKQSSTKKPYSCKVCHKTFAQSWVLKNHMWVHVSDKPNKCDFFRETTFACQICSKTFKTHQKCQVHMKVHAGEKPYKCPVCYMAFRFKHSMKRHIKTHREGSDLRRTEAPVQVLANRLNGTKSVVKRGR</sequence>
<keyword evidence="5" id="KW-0862">Zinc</keyword>
<dbReference type="Pfam" id="PF00096">
    <property type="entry name" value="zf-C2H2"/>
    <property type="match status" value="2"/>
</dbReference>
<feature type="domain" description="C2H2-type" evidence="8">
    <location>
        <begin position="76"/>
        <end position="103"/>
    </location>
</feature>
<reference evidence="9" key="1">
    <citation type="submission" date="2025-08" db="UniProtKB">
        <authorList>
            <consortium name="Ensembl"/>
        </authorList>
    </citation>
    <scope>IDENTIFICATION</scope>
</reference>
<dbReference type="FunFam" id="3.30.160.60:FF:002343">
    <property type="entry name" value="Zinc finger protein 33A"/>
    <property type="match status" value="1"/>
</dbReference>